<dbReference type="RefSeq" id="WP_092941816.1">
    <property type="nucleotide sequence ID" value="NZ_FONX01000021.1"/>
</dbReference>
<dbReference type="Gene3D" id="3.90.226.10">
    <property type="entry name" value="2-enoyl-CoA Hydratase, Chain A, domain 1"/>
    <property type="match status" value="1"/>
</dbReference>
<dbReference type="InterPro" id="IPR029045">
    <property type="entry name" value="ClpP/crotonase-like_dom_sf"/>
</dbReference>
<dbReference type="Gene3D" id="1.10.12.10">
    <property type="entry name" value="Lyase 2-enoyl-coa Hydratase, Chain A, domain 2"/>
    <property type="match status" value="1"/>
</dbReference>
<dbReference type="AlphaFoldDB" id="A0A1I2HBU1"/>
<sequence length="273" mass="28697">MSTTTPEFTPADGLLAQLNELQISFSGAVAHIRLSRPAKRNAINEALMQQLHTALIHLPASVQALVISGEGQHFCAGLDLSDLSERTVAEGIAHSRGWHAVMDALQYYRVPVVAALHGAVVGGGLELAAATHVRVADATTYFGLPEGQRGIFVGGGGSARIPRLVGVACMSDMMLTGRVLDAEEGRERGLAQYVVPEGEALDKAIALARRIATNAPLSNYAIVQALPRIADMAQSDGLFVESLMAAIAQGDDAAKQRLADFLQGRAAKVVKAA</sequence>
<dbReference type="Proteomes" id="UP000199119">
    <property type="component" value="Unassembled WGS sequence"/>
</dbReference>
<evidence type="ECO:0000313" key="4">
    <source>
        <dbReference type="Proteomes" id="UP000199119"/>
    </source>
</evidence>
<protein>
    <submittedName>
        <fullName evidence="3">Enoyl-CoA hydratase/carnithine racemase</fullName>
    </submittedName>
</protein>
<accession>A0A1I2HBU1</accession>
<keyword evidence="2" id="KW-0456">Lyase</keyword>
<dbReference type="GO" id="GO:0016829">
    <property type="term" value="F:lyase activity"/>
    <property type="evidence" value="ECO:0007669"/>
    <property type="project" value="UniProtKB-KW"/>
</dbReference>
<evidence type="ECO:0000256" key="2">
    <source>
        <dbReference type="ARBA" id="ARBA00023239"/>
    </source>
</evidence>
<comment type="similarity">
    <text evidence="1">Belongs to the enoyl-CoA hydratase/isomerase family.</text>
</comment>
<name>A0A1I2HBU1_9BURK</name>
<dbReference type="NCBIfam" id="NF006013">
    <property type="entry name" value="PRK08150.1"/>
    <property type="match status" value="1"/>
</dbReference>
<proteinExistence type="inferred from homology"/>
<gene>
    <name evidence="3" type="ORF">SAMN04489711_12135</name>
</gene>
<dbReference type="Pfam" id="PF00378">
    <property type="entry name" value="ECH_1"/>
    <property type="match status" value="1"/>
</dbReference>
<dbReference type="GO" id="GO:0006635">
    <property type="term" value="P:fatty acid beta-oxidation"/>
    <property type="evidence" value="ECO:0007669"/>
    <property type="project" value="TreeGrafter"/>
</dbReference>
<organism evidence="3 4">
    <name type="scientific">Paracidovorax wautersii</name>
    <dbReference type="NCBI Taxonomy" id="1177982"/>
    <lineage>
        <taxon>Bacteria</taxon>
        <taxon>Pseudomonadati</taxon>
        <taxon>Pseudomonadota</taxon>
        <taxon>Betaproteobacteria</taxon>
        <taxon>Burkholderiales</taxon>
        <taxon>Comamonadaceae</taxon>
        <taxon>Paracidovorax</taxon>
    </lineage>
</organism>
<dbReference type="CDD" id="cd06558">
    <property type="entry name" value="crotonase-like"/>
    <property type="match status" value="1"/>
</dbReference>
<dbReference type="PANTHER" id="PTHR11941:SF54">
    <property type="entry name" value="ENOYL-COA HYDRATASE, MITOCHONDRIAL"/>
    <property type="match status" value="1"/>
</dbReference>
<reference evidence="4" key="1">
    <citation type="submission" date="2016-10" db="EMBL/GenBank/DDBJ databases">
        <authorList>
            <person name="Varghese N."/>
            <person name="Submissions S."/>
        </authorList>
    </citation>
    <scope>NUCLEOTIDE SEQUENCE [LARGE SCALE GENOMIC DNA]</scope>
    <source>
        <strain evidence="4">DSM 27981</strain>
    </source>
</reference>
<dbReference type="SUPFAM" id="SSF52096">
    <property type="entry name" value="ClpP/crotonase"/>
    <property type="match status" value="1"/>
</dbReference>
<evidence type="ECO:0000313" key="3">
    <source>
        <dbReference type="EMBL" id="SFF26780.1"/>
    </source>
</evidence>
<dbReference type="PANTHER" id="PTHR11941">
    <property type="entry name" value="ENOYL-COA HYDRATASE-RELATED"/>
    <property type="match status" value="1"/>
</dbReference>
<dbReference type="OrthoDB" id="9807606at2"/>
<dbReference type="STRING" id="1177982.SAMN04489711_12135"/>
<dbReference type="EMBL" id="FONX01000021">
    <property type="protein sequence ID" value="SFF26780.1"/>
    <property type="molecule type" value="Genomic_DNA"/>
</dbReference>
<dbReference type="InterPro" id="IPR001753">
    <property type="entry name" value="Enoyl-CoA_hydra/iso"/>
</dbReference>
<keyword evidence="4" id="KW-1185">Reference proteome</keyword>
<evidence type="ECO:0000256" key="1">
    <source>
        <dbReference type="ARBA" id="ARBA00005254"/>
    </source>
</evidence>
<dbReference type="InterPro" id="IPR014748">
    <property type="entry name" value="Enoyl-CoA_hydra_C"/>
</dbReference>